<dbReference type="AlphaFoldDB" id="A0A974H316"/>
<gene>
    <name evidence="1" type="ORF">XELAEV_18044097mg</name>
</gene>
<proteinExistence type="predicted"/>
<dbReference type="Proteomes" id="UP000694892">
    <property type="component" value="Chromosome 9_10L"/>
</dbReference>
<accession>A0A974H316</accession>
<organism evidence="1 2">
    <name type="scientific">Xenopus laevis</name>
    <name type="common">African clawed frog</name>
    <dbReference type="NCBI Taxonomy" id="8355"/>
    <lineage>
        <taxon>Eukaryota</taxon>
        <taxon>Metazoa</taxon>
        <taxon>Chordata</taxon>
        <taxon>Craniata</taxon>
        <taxon>Vertebrata</taxon>
        <taxon>Euteleostomi</taxon>
        <taxon>Amphibia</taxon>
        <taxon>Batrachia</taxon>
        <taxon>Anura</taxon>
        <taxon>Pipoidea</taxon>
        <taxon>Pipidae</taxon>
        <taxon>Xenopodinae</taxon>
        <taxon>Xenopus</taxon>
        <taxon>Xenopus</taxon>
    </lineage>
</organism>
<dbReference type="EMBL" id="CM004482">
    <property type="protein sequence ID" value="OCT63003.1"/>
    <property type="molecule type" value="Genomic_DNA"/>
</dbReference>
<evidence type="ECO:0000313" key="2">
    <source>
        <dbReference type="Proteomes" id="UP000694892"/>
    </source>
</evidence>
<reference evidence="2" key="1">
    <citation type="journal article" date="2016" name="Nature">
        <title>Genome evolution in the allotetraploid frog Xenopus laevis.</title>
        <authorList>
            <person name="Session A.M."/>
            <person name="Uno Y."/>
            <person name="Kwon T."/>
            <person name="Chapman J.A."/>
            <person name="Toyoda A."/>
            <person name="Takahashi S."/>
            <person name="Fukui A."/>
            <person name="Hikosaka A."/>
            <person name="Suzuki A."/>
            <person name="Kondo M."/>
            <person name="van Heeringen S.J."/>
            <person name="Quigley I."/>
            <person name="Heinz S."/>
            <person name="Ogino H."/>
            <person name="Ochi H."/>
            <person name="Hellsten U."/>
            <person name="Lyons J.B."/>
            <person name="Simakov O."/>
            <person name="Putnam N."/>
            <person name="Stites J."/>
            <person name="Kuroki Y."/>
            <person name="Tanaka T."/>
            <person name="Michiue T."/>
            <person name="Watanabe M."/>
            <person name="Bogdanovic O."/>
            <person name="Lister R."/>
            <person name="Georgiou G."/>
            <person name="Paranjpe S.S."/>
            <person name="van Kruijsbergen I."/>
            <person name="Shu S."/>
            <person name="Carlson J."/>
            <person name="Kinoshita T."/>
            <person name="Ohta Y."/>
            <person name="Mawaribuchi S."/>
            <person name="Jenkins J."/>
            <person name="Grimwood J."/>
            <person name="Schmutz J."/>
            <person name="Mitros T."/>
            <person name="Mozaffari S.V."/>
            <person name="Suzuki Y."/>
            <person name="Haramoto Y."/>
            <person name="Yamamoto T.S."/>
            <person name="Takagi C."/>
            <person name="Heald R."/>
            <person name="Miller K."/>
            <person name="Haudenschild C."/>
            <person name="Kitzman J."/>
            <person name="Nakayama T."/>
            <person name="Izutsu Y."/>
            <person name="Robert J."/>
            <person name="Fortriede J."/>
            <person name="Burns K."/>
            <person name="Lotay V."/>
            <person name="Karimi K."/>
            <person name="Yasuoka Y."/>
            <person name="Dichmann D.S."/>
            <person name="Flajnik M.F."/>
            <person name="Houston D.W."/>
            <person name="Shendure J."/>
            <person name="DuPasquier L."/>
            <person name="Vize P.D."/>
            <person name="Zorn A.M."/>
            <person name="Ito M."/>
            <person name="Marcotte E.M."/>
            <person name="Wallingford J.B."/>
            <person name="Ito Y."/>
            <person name="Asashima M."/>
            <person name="Ueno N."/>
            <person name="Matsuda Y."/>
            <person name="Veenstra G.J."/>
            <person name="Fujiyama A."/>
            <person name="Harland R.M."/>
            <person name="Taira M."/>
            <person name="Rokhsar D.S."/>
        </authorList>
    </citation>
    <scope>NUCLEOTIDE SEQUENCE [LARGE SCALE GENOMIC DNA]</scope>
    <source>
        <strain evidence="2">J</strain>
    </source>
</reference>
<protein>
    <submittedName>
        <fullName evidence="1">Uncharacterized protein</fullName>
    </submittedName>
</protein>
<evidence type="ECO:0000313" key="1">
    <source>
        <dbReference type="EMBL" id="OCT63003.1"/>
    </source>
</evidence>
<name>A0A974H316_XENLA</name>
<sequence length="68" mass="7856">MGLKITQPMVGCRQHHHRLKGPKEIDLMSFAAAPILRTWQEKDKSDSMAGHLNQYWNWNSVCPKTCSF</sequence>